<proteinExistence type="predicted"/>
<evidence type="ECO:0000313" key="1">
    <source>
        <dbReference type="EMBL" id="ESU37380.1"/>
    </source>
</evidence>
<gene>
    <name evidence="1" type="ORF">DHA2_151772</name>
</gene>
<feature type="non-terminal residue" evidence="1">
    <location>
        <position position="1"/>
    </location>
</feature>
<accession>V6TK95</accession>
<dbReference type="Proteomes" id="UP000018320">
    <property type="component" value="Unassembled WGS sequence"/>
</dbReference>
<reference evidence="1 2" key="2">
    <citation type="journal article" date="2013" name="Genome Biol. Evol.">
        <title>Genome sequencing of Giardia lamblia genotypes A2 and B isolates (DH and GS) and comparative analysis with the genomes of genotypes A1 and E (WB and Pig).</title>
        <authorList>
            <person name="Adam R.D."/>
            <person name="Dahlstrom E.W."/>
            <person name="Martens C.A."/>
            <person name="Bruno D.P."/>
            <person name="Barbian K.D."/>
            <person name="Ricklefs S.M."/>
            <person name="Hernandez M.M."/>
            <person name="Narla N.P."/>
            <person name="Patel R.B."/>
            <person name="Porcella S.F."/>
            <person name="Nash T.E."/>
        </authorList>
    </citation>
    <scope>NUCLEOTIDE SEQUENCE [LARGE SCALE GENOMIC DNA]</scope>
    <source>
        <strain evidence="1 2">DH</strain>
    </source>
</reference>
<dbReference type="EMBL" id="AHGT01000028">
    <property type="protein sequence ID" value="ESU37380.1"/>
    <property type="molecule type" value="Genomic_DNA"/>
</dbReference>
<protein>
    <submittedName>
        <fullName evidence="1">Uncharacterized protein</fullName>
    </submittedName>
</protein>
<reference evidence="2" key="1">
    <citation type="submission" date="2012-02" db="EMBL/GenBank/DDBJ databases">
        <title>Genome sequencing of Giardia lamblia Genotypes A2 and B isolates (DH and GS) and comparative analysis with the genomes of Genotypes A1 and E (WB and Pig).</title>
        <authorList>
            <person name="Adam R."/>
            <person name="Dahlstrom E."/>
            <person name="Martens C."/>
            <person name="Bruno D."/>
            <person name="Barbian K."/>
            <person name="Porcella S.F."/>
            <person name="Nash T."/>
        </authorList>
    </citation>
    <scope>NUCLEOTIDE SEQUENCE</scope>
    <source>
        <strain evidence="2">DH</strain>
    </source>
</reference>
<dbReference type="VEuPathDB" id="GiardiaDB:DHA2_151772"/>
<sequence length="175" mass="19140">VLLCRTMLAPSLTRAALDSGCMYRGPATKRDRSPHGIDKACLADKSELPLLEGGVHRTPEQERAWPLSFFCRSSPAMGGTCRRRSVTPPLLSAFWDATGAQRQRACGRAAQRTLPRPCCGDQSSRMEGVRNRAPTWATPWIPLYPSSVSGFIPAYSILWSNCPIANHTKADSAQP</sequence>
<comment type="caution">
    <text evidence="1">The sequence shown here is derived from an EMBL/GenBank/DDBJ whole genome shotgun (WGS) entry which is preliminary data.</text>
</comment>
<dbReference type="AlphaFoldDB" id="V6TK95"/>
<name>V6TK95_GIAIN</name>
<evidence type="ECO:0000313" key="2">
    <source>
        <dbReference type="Proteomes" id="UP000018320"/>
    </source>
</evidence>
<organism evidence="1 2">
    <name type="scientific">Giardia intestinalis</name>
    <name type="common">Giardia lamblia</name>
    <dbReference type="NCBI Taxonomy" id="5741"/>
    <lineage>
        <taxon>Eukaryota</taxon>
        <taxon>Metamonada</taxon>
        <taxon>Diplomonadida</taxon>
        <taxon>Hexamitidae</taxon>
        <taxon>Giardiinae</taxon>
        <taxon>Giardia</taxon>
    </lineage>
</organism>